<dbReference type="GO" id="GO:0006094">
    <property type="term" value="P:gluconeogenesis"/>
    <property type="evidence" value="ECO:0007669"/>
    <property type="project" value="TreeGrafter"/>
</dbReference>
<feature type="binding site" evidence="12 14">
    <location>
        <begin position="368"/>
        <end position="371"/>
    </location>
    <ligand>
        <name>ATP</name>
        <dbReference type="ChEBI" id="CHEBI:30616"/>
    </ligand>
</feature>
<evidence type="ECO:0000256" key="10">
    <source>
        <dbReference type="ARBA" id="ARBA00022840"/>
    </source>
</evidence>
<keyword evidence="8 12" id="KW-0547">Nucleotide-binding</keyword>
<dbReference type="GO" id="GO:0005829">
    <property type="term" value="C:cytosol"/>
    <property type="evidence" value="ECO:0007669"/>
    <property type="project" value="TreeGrafter"/>
</dbReference>
<evidence type="ECO:0000256" key="12">
    <source>
        <dbReference type="HAMAP-Rule" id="MF_00145"/>
    </source>
</evidence>
<comment type="subcellular location">
    <subcellularLocation>
        <location evidence="2 12">Cytoplasm</location>
    </subcellularLocation>
</comment>
<dbReference type="FunFam" id="3.40.50.1260:FF:000008">
    <property type="entry name" value="Phosphoglycerate kinase"/>
    <property type="match status" value="1"/>
</dbReference>
<evidence type="ECO:0000256" key="9">
    <source>
        <dbReference type="ARBA" id="ARBA00022777"/>
    </source>
</evidence>
<dbReference type="Pfam" id="PF00162">
    <property type="entry name" value="PGK"/>
    <property type="match status" value="1"/>
</dbReference>
<evidence type="ECO:0000256" key="13">
    <source>
        <dbReference type="PIRSR" id="PIRSR000724-1"/>
    </source>
</evidence>
<sequence length="412" mass="44453">MTNKKELKDVQVKGKKVLVRVDFNVPMKDGQVTDDNRITAALPTIKYLLAQEAKVILFSHLGKVKTADDLEKRDMAPVAKVLEQKLRQPVKFINAFEGKQLEEAIDEMHNQDVILFQNTRFADIIDSNGQISVDSDGKATAKRESKNDSALGKYWASLGDVFVNDAFGTAHRAHASNVGIAENIAESCLGFLVEKEVKMLSEGVDNPVKPFVAIIGGAKVSDKIGVIEYLLTKADKILIGGGMAYTFFVAQGHKIGNSLLEVDNVEIAKTFLAKAKGKIILPIDSLEASEFADIPAKVTTGLDINDGYMALDIGPKTIELFKKELADAKTVAWNGPMGVFEFKNYSIGTKAVCEAIAKLKGAFTLIGGGDSAAAAIQLGYKDKFTHISTGGGASLEYMEGKPLPGIEAVQNK</sequence>
<dbReference type="PANTHER" id="PTHR11406">
    <property type="entry name" value="PHOSPHOGLYCERATE KINASE"/>
    <property type="match status" value="1"/>
</dbReference>
<dbReference type="PROSITE" id="PS00111">
    <property type="entry name" value="PGLYCERATE_KINASE"/>
    <property type="match status" value="1"/>
</dbReference>
<keyword evidence="10 12" id="KW-0067">ATP-binding</keyword>
<feature type="binding site" evidence="12">
    <location>
        <position position="172"/>
    </location>
    <ligand>
        <name>substrate</name>
    </ligand>
</feature>
<dbReference type="EC" id="2.7.2.3" evidence="4 12"/>
<comment type="caution">
    <text evidence="12">Lacks conserved residue(s) required for the propagation of feature annotation.</text>
</comment>
<feature type="binding site" evidence="12">
    <location>
        <position position="37"/>
    </location>
    <ligand>
        <name>substrate</name>
    </ligand>
</feature>
<keyword evidence="17" id="KW-1185">Reference proteome</keyword>
<dbReference type="PIRSF" id="PIRSF000724">
    <property type="entry name" value="Pgk"/>
    <property type="match status" value="1"/>
</dbReference>
<dbReference type="GO" id="GO:0004618">
    <property type="term" value="F:phosphoglycerate kinase activity"/>
    <property type="evidence" value="ECO:0007669"/>
    <property type="project" value="UniProtKB-UniRule"/>
</dbReference>
<organism evidence="16 17">
    <name type="scientific">Spiroplasma kunkelii CR2-3x</name>
    <dbReference type="NCBI Taxonomy" id="273035"/>
    <lineage>
        <taxon>Bacteria</taxon>
        <taxon>Bacillati</taxon>
        <taxon>Mycoplasmatota</taxon>
        <taxon>Mollicutes</taxon>
        <taxon>Entomoplasmatales</taxon>
        <taxon>Spiroplasmataceae</taxon>
        <taxon>Spiroplasma</taxon>
    </lineage>
</organism>
<evidence type="ECO:0000313" key="17">
    <source>
        <dbReference type="Proteomes" id="UP000062963"/>
    </source>
</evidence>
<dbReference type="Gene3D" id="3.40.50.1260">
    <property type="entry name" value="Phosphoglycerate kinase, N-terminal domain"/>
    <property type="match status" value="2"/>
</dbReference>
<dbReference type="OrthoDB" id="9808460at2"/>
<dbReference type="PANTHER" id="PTHR11406:SF23">
    <property type="entry name" value="PHOSPHOGLYCERATE KINASE 1, CHLOROPLASTIC-RELATED"/>
    <property type="match status" value="1"/>
</dbReference>
<keyword evidence="11 12" id="KW-0324">Glycolysis</keyword>
<name>A0A0K2JFN2_SPIKU</name>
<evidence type="ECO:0000256" key="1">
    <source>
        <dbReference type="ARBA" id="ARBA00000642"/>
    </source>
</evidence>
<dbReference type="InterPro" id="IPR001576">
    <property type="entry name" value="Phosphoglycerate_kinase"/>
</dbReference>
<evidence type="ECO:0000256" key="15">
    <source>
        <dbReference type="RuleBase" id="RU000532"/>
    </source>
</evidence>
<dbReference type="FunFam" id="3.40.50.1260:FF:000001">
    <property type="entry name" value="Phosphoglycerate kinase"/>
    <property type="match status" value="1"/>
</dbReference>
<dbReference type="EMBL" id="CP010899">
    <property type="protein sequence ID" value="ALA97056.1"/>
    <property type="molecule type" value="Genomic_DNA"/>
</dbReference>
<feature type="binding site" evidence="12 14">
    <location>
        <position position="223"/>
    </location>
    <ligand>
        <name>ATP</name>
        <dbReference type="ChEBI" id="CHEBI:30616"/>
    </ligand>
</feature>
<keyword evidence="6 12" id="KW-0963">Cytoplasm</keyword>
<feature type="binding site" evidence="12 13">
    <location>
        <begin position="60"/>
        <end position="63"/>
    </location>
    <ligand>
        <name>substrate</name>
    </ligand>
</feature>
<feature type="binding site" evidence="12 13">
    <location>
        <begin position="22"/>
        <end position="24"/>
    </location>
    <ligand>
        <name>substrate</name>
    </ligand>
</feature>
<feature type="binding site" evidence="13">
    <location>
        <position position="172"/>
    </location>
    <ligand>
        <name>(2R)-3-phosphoglycerate</name>
        <dbReference type="ChEBI" id="CHEBI:58272"/>
    </ligand>
</feature>
<evidence type="ECO:0000256" key="11">
    <source>
        <dbReference type="ARBA" id="ARBA00023152"/>
    </source>
</evidence>
<accession>A0A0K2JFN2</accession>
<comment type="subunit">
    <text evidence="12">Monomer.</text>
</comment>
<feature type="binding site" evidence="12">
    <location>
        <position position="120"/>
    </location>
    <ligand>
        <name>substrate</name>
    </ligand>
</feature>
<protein>
    <recommendedName>
        <fullName evidence="5 12">Phosphoglycerate kinase</fullName>
        <ecNumber evidence="4 12">2.7.2.3</ecNumber>
    </recommendedName>
</protein>
<dbReference type="Proteomes" id="UP000062963">
    <property type="component" value="Chromosome"/>
</dbReference>
<comment type="pathway">
    <text evidence="3 12">Carbohydrate degradation; glycolysis; pyruvate from D-glyceraldehyde 3-phosphate: step 2/5.</text>
</comment>
<dbReference type="RefSeq" id="WP_053390413.1">
    <property type="nucleotide sequence ID" value="NZ_CP010899.1"/>
</dbReference>
<dbReference type="InterPro" id="IPR015911">
    <property type="entry name" value="Phosphoglycerate_kinase_CS"/>
</dbReference>
<feature type="binding site" evidence="13">
    <location>
        <position position="120"/>
    </location>
    <ligand>
        <name>(2R)-3-phosphoglycerate</name>
        <dbReference type="ChEBI" id="CHEBI:58272"/>
    </ligand>
</feature>
<dbReference type="HAMAP" id="MF_00145">
    <property type="entry name" value="Phosphoglyc_kinase"/>
    <property type="match status" value="1"/>
</dbReference>
<evidence type="ECO:0000256" key="5">
    <source>
        <dbReference type="ARBA" id="ARBA00016471"/>
    </source>
</evidence>
<reference evidence="16 17" key="1">
    <citation type="journal article" date="2015" name="Genome Announc.">
        <title>Complete Genome Sequence of Spiroplasma kunkelii Strain CR2-3x, Causal Agent of Corn Stunt Disease in Zea mays L.</title>
        <authorList>
            <person name="Davis R.E."/>
            <person name="Shao J."/>
            <person name="Dally E.L."/>
            <person name="Zhao Y."/>
            <person name="Gasparich G.E."/>
            <person name="Gaynor B.J."/>
            <person name="Athey J.C."/>
            <person name="Harrison N.A."/>
            <person name="Donofrio N."/>
        </authorList>
    </citation>
    <scope>NUCLEOTIDE SEQUENCE [LARGE SCALE GENOMIC DNA]</scope>
    <source>
        <strain evidence="16 17">CR2-3x</strain>
    </source>
</reference>
<evidence type="ECO:0000256" key="8">
    <source>
        <dbReference type="ARBA" id="ARBA00022741"/>
    </source>
</evidence>
<evidence type="ECO:0000256" key="6">
    <source>
        <dbReference type="ARBA" id="ARBA00022490"/>
    </source>
</evidence>
<comment type="similarity">
    <text evidence="12 15">Belongs to the phosphoglycerate kinase family.</text>
</comment>
<proteinExistence type="inferred from homology"/>
<evidence type="ECO:0000256" key="4">
    <source>
        <dbReference type="ARBA" id="ARBA00013061"/>
    </source>
</evidence>
<comment type="catalytic activity">
    <reaction evidence="1 12 15">
        <text>(2R)-3-phosphoglycerate + ATP = (2R)-3-phospho-glyceroyl phosphate + ADP</text>
        <dbReference type="Rhea" id="RHEA:14801"/>
        <dbReference type="ChEBI" id="CHEBI:30616"/>
        <dbReference type="ChEBI" id="CHEBI:57604"/>
        <dbReference type="ChEBI" id="CHEBI:58272"/>
        <dbReference type="ChEBI" id="CHEBI:456216"/>
        <dbReference type="EC" id="2.7.2.3"/>
    </reaction>
</comment>
<dbReference type="PATRIC" id="fig|273035.7.peg.153"/>
<evidence type="ECO:0000256" key="7">
    <source>
        <dbReference type="ARBA" id="ARBA00022679"/>
    </source>
</evidence>
<feature type="binding site" evidence="13">
    <location>
        <position position="37"/>
    </location>
    <ligand>
        <name>(2R)-3-phosphoglycerate</name>
        <dbReference type="ChEBI" id="CHEBI:58272"/>
    </ligand>
</feature>
<evidence type="ECO:0000256" key="2">
    <source>
        <dbReference type="ARBA" id="ARBA00004496"/>
    </source>
</evidence>
<gene>
    <name evidence="12" type="primary">pgk</name>
    <name evidence="16" type="ORF">SKUN_00132</name>
</gene>
<evidence type="ECO:0000313" key="16">
    <source>
        <dbReference type="EMBL" id="ALA97056.1"/>
    </source>
</evidence>
<keyword evidence="9 12" id="KW-0418">Kinase</keyword>
<dbReference type="InterPro" id="IPR036043">
    <property type="entry name" value="Phosphoglycerate_kinase_sf"/>
</dbReference>
<dbReference type="InterPro" id="IPR015824">
    <property type="entry name" value="Phosphoglycerate_kinase_N"/>
</dbReference>
<feature type="binding site" evidence="12 14">
    <location>
        <position position="341"/>
    </location>
    <ligand>
        <name>ATP</name>
        <dbReference type="ChEBI" id="CHEBI:30616"/>
    </ligand>
</feature>
<dbReference type="GO" id="GO:0005524">
    <property type="term" value="F:ATP binding"/>
    <property type="evidence" value="ECO:0007669"/>
    <property type="project" value="UniProtKB-KW"/>
</dbReference>
<keyword evidence="7 12" id="KW-0808">Transferase</keyword>
<evidence type="ECO:0000256" key="14">
    <source>
        <dbReference type="PIRSR" id="PIRSR000724-2"/>
    </source>
</evidence>
<dbReference type="AlphaFoldDB" id="A0A0K2JFN2"/>
<dbReference type="PRINTS" id="PR00477">
    <property type="entry name" value="PHGLYCKINASE"/>
</dbReference>
<dbReference type="KEGG" id="skn:SKUN_00132"/>
<dbReference type="UniPathway" id="UPA00109">
    <property type="reaction ID" value="UER00185"/>
</dbReference>
<evidence type="ECO:0000256" key="3">
    <source>
        <dbReference type="ARBA" id="ARBA00004838"/>
    </source>
</evidence>
<dbReference type="GO" id="GO:0043531">
    <property type="term" value="F:ADP binding"/>
    <property type="evidence" value="ECO:0007669"/>
    <property type="project" value="TreeGrafter"/>
</dbReference>
<dbReference type="STRING" id="273035.SKUN_00132"/>
<dbReference type="SUPFAM" id="SSF53748">
    <property type="entry name" value="Phosphoglycerate kinase"/>
    <property type="match status" value="1"/>
</dbReference>
<dbReference type="GO" id="GO:0006096">
    <property type="term" value="P:glycolytic process"/>
    <property type="evidence" value="ECO:0007669"/>
    <property type="project" value="UniProtKB-UniRule"/>
</dbReference>